<reference evidence="3" key="1">
    <citation type="journal article" date="2012" name="Nat. Biotechnol.">
        <title>Reference genome sequence of the model plant Setaria.</title>
        <authorList>
            <person name="Bennetzen J.L."/>
            <person name="Schmutz J."/>
            <person name="Wang H."/>
            <person name="Percifield R."/>
            <person name="Hawkins J."/>
            <person name="Pontaroli A.C."/>
            <person name="Estep M."/>
            <person name="Feng L."/>
            <person name="Vaughn J.N."/>
            <person name="Grimwood J."/>
            <person name="Jenkins J."/>
            <person name="Barry K."/>
            <person name="Lindquist E."/>
            <person name="Hellsten U."/>
            <person name="Deshpande S."/>
            <person name="Wang X."/>
            <person name="Wu X."/>
            <person name="Mitros T."/>
            <person name="Triplett J."/>
            <person name="Yang X."/>
            <person name="Ye C.Y."/>
            <person name="Mauro-Herrera M."/>
            <person name="Wang L."/>
            <person name="Li P."/>
            <person name="Sharma M."/>
            <person name="Sharma R."/>
            <person name="Ronald P.C."/>
            <person name="Panaud O."/>
            <person name="Kellogg E.A."/>
            <person name="Brutnell T.P."/>
            <person name="Doust A.N."/>
            <person name="Tuskan G.A."/>
            <person name="Rokhsar D."/>
            <person name="Devos K.M."/>
        </authorList>
    </citation>
    <scope>NUCLEOTIDE SEQUENCE [LARGE SCALE GENOMIC DNA]</scope>
    <source>
        <strain evidence="3">Yugu1</strain>
    </source>
</reference>
<sequence>MRIPDLYPSSLNPPALSADDAAAAQEKLPWVLLERKAYVAKRNNATTAFSVTCNGKPIQATFCPRRPPLVSYVCLHSPDVAEIHYEPSILAAEEEFVLLSVTVWPEGFESMETTPASCATATTTRAFDLCLYDSKRGHWTTHDVSLNKPQMRRRRRGKKRFYHNNSTVVGGGDAGTMAFVDLWRGILFCDVLKVEDEAARRTKGEPMPLVRYVAVPEPLLQRNDDDDDDGNDDDELEGDAHRYRNIAVVGDRLKYVKLQPHRRPTNDIIYHSDGFVTDGYFIHGWMAATWSRPATCSSSSSDDNRWRQDTSIGDSSTSLKVPNSLNFKSLTRSGKSFESFDVRQPVLGLQDDADIVYFTTLSHIVHDDDNTWVAAVDTRKKELLGMTAFTLQDRIQGPGG</sequence>
<protein>
    <recommendedName>
        <fullName evidence="2">DUF1618 domain-containing protein</fullName>
    </recommendedName>
</protein>
<dbReference type="PANTHER" id="PTHR33074:SF49">
    <property type="entry name" value="OS07G0258000 PROTEIN"/>
    <property type="match status" value="1"/>
</dbReference>
<feature type="non-terminal residue" evidence="3">
    <location>
        <position position="400"/>
    </location>
</feature>
<dbReference type="PANTHER" id="PTHR33074">
    <property type="entry name" value="EXPRESSED PROTEIN-RELATED"/>
    <property type="match status" value="1"/>
</dbReference>
<evidence type="ECO:0000313" key="3">
    <source>
        <dbReference type="EMBL" id="RCV20998.1"/>
    </source>
</evidence>
<feature type="domain" description="DUF1618" evidence="2">
    <location>
        <begin position="180"/>
        <end position="357"/>
    </location>
</feature>
<dbReference type="AlphaFoldDB" id="A0A368QTA3"/>
<accession>A0A368QTA3</accession>
<dbReference type="EMBL" id="CM003531">
    <property type="protein sequence ID" value="RCV20998.1"/>
    <property type="molecule type" value="Genomic_DNA"/>
</dbReference>
<dbReference type="OrthoDB" id="681064at2759"/>
<dbReference type="InterPro" id="IPR011676">
    <property type="entry name" value="DUF1618"/>
</dbReference>
<dbReference type="Pfam" id="PF07762">
    <property type="entry name" value="DUF1618"/>
    <property type="match status" value="1"/>
</dbReference>
<gene>
    <name evidence="3" type="ORF">SETIT_4G103700v2</name>
</gene>
<organism evidence="3">
    <name type="scientific">Setaria italica</name>
    <name type="common">Foxtail millet</name>
    <name type="synonym">Panicum italicum</name>
    <dbReference type="NCBI Taxonomy" id="4555"/>
    <lineage>
        <taxon>Eukaryota</taxon>
        <taxon>Viridiplantae</taxon>
        <taxon>Streptophyta</taxon>
        <taxon>Embryophyta</taxon>
        <taxon>Tracheophyta</taxon>
        <taxon>Spermatophyta</taxon>
        <taxon>Magnoliopsida</taxon>
        <taxon>Liliopsida</taxon>
        <taxon>Poales</taxon>
        <taxon>Poaceae</taxon>
        <taxon>PACMAD clade</taxon>
        <taxon>Panicoideae</taxon>
        <taxon>Panicodae</taxon>
        <taxon>Paniceae</taxon>
        <taxon>Cenchrinae</taxon>
        <taxon>Setaria</taxon>
    </lineage>
</organism>
<proteinExistence type="predicted"/>
<evidence type="ECO:0000256" key="1">
    <source>
        <dbReference type="SAM" id="MobiDB-lite"/>
    </source>
</evidence>
<name>A0A368QTA3_SETIT</name>
<evidence type="ECO:0000259" key="2">
    <source>
        <dbReference type="Pfam" id="PF07762"/>
    </source>
</evidence>
<feature type="region of interest" description="Disordered" evidence="1">
    <location>
        <begin position="296"/>
        <end position="317"/>
    </location>
</feature>
<reference evidence="3" key="2">
    <citation type="submission" date="2015-07" db="EMBL/GenBank/DDBJ databases">
        <authorList>
            <person name="Noorani M."/>
        </authorList>
    </citation>
    <scope>NUCLEOTIDE SEQUENCE</scope>
    <source>
        <strain evidence="3">Yugu1</strain>
    </source>
</reference>